<comment type="catalytic activity">
    <reaction evidence="4">
        <text>RX + glutathione = an S-substituted glutathione + a halide anion + H(+)</text>
        <dbReference type="Rhea" id="RHEA:16437"/>
        <dbReference type="ChEBI" id="CHEBI:15378"/>
        <dbReference type="ChEBI" id="CHEBI:16042"/>
        <dbReference type="ChEBI" id="CHEBI:17792"/>
        <dbReference type="ChEBI" id="CHEBI:57925"/>
        <dbReference type="ChEBI" id="CHEBI:90779"/>
        <dbReference type="EC" id="2.5.1.18"/>
    </reaction>
</comment>
<dbReference type="Gene3D" id="1.20.1050.10">
    <property type="match status" value="1"/>
</dbReference>
<dbReference type="GO" id="GO:0004602">
    <property type="term" value="F:glutathione peroxidase activity"/>
    <property type="evidence" value="ECO:0007669"/>
    <property type="project" value="UniProtKB-ARBA"/>
</dbReference>
<dbReference type="PROSITE" id="PS50405">
    <property type="entry name" value="GST_CTER"/>
    <property type="match status" value="1"/>
</dbReference>
<dbReference type="FunFam" id="3.40.30.10:FF:000035">
    <property type="entry name" value="hematopoietic prostaglandin D synthase"/>
    <property type="match status" value="1"/>
</dbReference>
<feature type="domain" description="GST N-terminal" evidence="6">
    <location>
        <begin position="24"/>
        <end position="101"/>
    </location>
</feature>
<dbReference type="Pfam" id="PF14497">
    <property type="entry name" value="GST_C_3"/>
    <property type="match status" value="1"/>
</dbReference>
<evidence type="ECO:0000313" key="9">
    <source>
        <dbReference type="WBParaSite" id="Pan_g21295.t1"/>
    </source>
</evidence>
<evidence type="ECO:0000256" key="4">
    <source>
        <dbReference type="ARBA" id="ARBA00047960"/>
    </source>
</evidence>
<dbReference type="EC" id="2.5.1.18" evidence="1"/>
<dbReference type="SFLD" id="SFLDG01205">
    <property type="entry name" value="AMPS.1"/>
    <property type="match status" value="1"/>
</dbReference>
<evidence type="ECO:0000256" key="3">
    <source>
        <dbReference type="ARBA" id="ARBA00038317"/>
    </source>
</evidence>
<accession>A0A7E4ZW77</accession>
<dbReference type="InterPro" id="IPR036249">
    <property type="entry name" value="Thioredoxin-like_sf"/>
</dbReference>
<evidence type="ECO:0000259" key="7">
    <source>
        <dbReference type="PROSITE" id="PS50405"/>
    </source>
</evidence>
<evidence type="ECO:0000256" key="1">
    <source>
        <dbReference type="ARBA" id="ARBA00012452"/>
    </source>
</evidence>
<dbReference type="InterPro" id="IPR004045">
    <property type="entry name" value="Glutathione_S-Trfase_N"/>
</dbReference>
<proteinExistence type="inferred from homology"/>
<dbReference type="GO" id="GO:0005737">
    <property type="term" value="C:cytoplasm"/>
    <property type="evidence" value="ECO:0007669"/>
    <property type="project" value="UniProtKB-ARBA"/>
</dbReference>
<organism evidence="8 9">
    <name type="scientific">Panagrellus redivivus</name>
    <name type="common">Microworm</name>
    <dbReference type="NCBI Taxonomy" id="6233"/>
    <lineage>
        <taxon>Eukaryota</taxon>
        <taxon>Metazoa</taxon>
        <taxon>Ecdysozoa</taxon>
        <taxon>Nematoda</taxon>
        <taxon>Chromadorea</taxon>
        <taxon>Rhabditida</taxon>
        <taxon>Tylenchina</taxon>
        <taxon>Panagrolaimomorpha</taxon>
        <taxon>Panagrolaimoidea</taxon>
        <taxon>Panagrolaimidae</taxon>
        <taxon>Panagrellus</taxon>
    </lineage>
</organism>
<dbReference type="InterPro" id="IPR004046">
    <property type="entry name" value="GST_C"/>
</dbReference>
<sequence>MLRDVSRVRRSFFDSLMVVGVKMVKYVLFYHQVRGLGETIRLIFHYAGVEFEDKRLTQTQWEAMKPLTPWGQLPILKVDQKQLSQSSAIYHYLGKQFDLIGKDDWEEALVLSMIQAQKDFGNECRDFFAVATGQKPGDKTALFEQQFKPAADKYIPPMERQLKESGSGFFVASGVTYLDFFVAEYVDTLNAMFPQIFQRFPLLLEHTKRVHALPQLQAYLAKRPKTAV</sequence>
<reference evidence="8" key="1">
    <citation type="journal article" date="2013" name="Genetics">
        <title>The draft genome and transcriptome of Panagrellus redivivus are shaped by the harsh demands of a free-living lifestyle.</title>
        <authorList>
            <person name="Srinivasan J."/>
            <person name="Dillman A.R."/>
            <person name="Macchietto M.G."/>
            <person name="Heikkinen L."/>
            <person name="Lakso M."/>
            <person name="Fracchia K.M."/>
            <person name="Antoshechkin I."/>
            <person name="Mortazavi A."/>
            <person name="Wong G."/>
            <person name="Sternberg P.W."/>
        </authorList>
    </citation>
    <scope>NUCLEOTIDE SEQUENCE [LARGE SCALE GENOMIC DNA]</scope>
    <source>
        <strain evidence="8">MT8872</strain>
    </source>
</reference>
<dbReference type="CDD" id="cd03039">
    <property type="entry name" value="GST_N_Sigma_like"/>
    <property type="match status" value="1"/>
</dbReference>
<dbReference type="CDD" id="cd03192">
    <property type="entry name" value="GST_C_Sigma_like"/>
    <property type="match status" value="1"/>
</dbReference>
<dbReference type="InterPro" id="IPR036282">
    <property type="entry name" value="Glutathione-S-Trfase_C_sf"/>
</dbReference>
<dbReference type="InterPro" id="IPR040079">
    <property type="entry name" value="Glutathione_S-Trfase"/>
</dbReference>
<evidence type="ECO:0000256" key="2">
    <source>
        <dbReference type="ARBA" id="ARBA00022679"/>
    </source>
</evidence>
<dbReference type="SFLD" id="SFLDG00363">
    <property type="entry name" value="AMPS_(cytGST):_Alpha-__Mu-__Pi"/>
    <property type="match status" value="1"/>
</dbReference>
<dbReference type="SUPFAM" id="SSF52833">
    <property type="entry name" value="Thioredoxin-like"/>
    <property type="match status" value="1"/>
</dbReference>
<comment type="similarity">
    <text evidence="3">Belongs to the GST superfamily. Sigma family.</text>
</comment>
<dbReference type="Gene3D" id="3.40.30.10">
    <property type="entry name" value="Glutaredoxin"/>
    <property type="match status" value="1"/>
</dbReference>
<dbReference type="WBParaSite" id="Pan_g21295.t1">
    <property type="protein sequence ID" value="Pan_g21295.t1"/>
    <property type="gene ID" value="Pan_g21295"/>
</dbReference>
<dbReference type="AlphaFoldDB" id="A0A7E4ZW77"/>
<reference evidence="9" key="2">
    <citation type="submission" date="2020-10" db="UniProtKB">
        <authorList>
            <consortium name="WormBaseParasite"/>
        </authorList>
    </citation>
    <scope>IDENTIFICATION</scope>
</reference>
<dbReference type="GO" id="GO:0004364">
    <property type="term" value="F:glutathione transferase activity"/>
    <property type="evidence" value="ECO:0007669"/>
    <property type="project" value="UniProtKB-EC"/>
</dbReference>
<dbReference type="SUPFAM" id="SSF47616">
    <property type="entry name" value="GST C-terminal domain-like"/>
    <property type="match status" value="1"/>
</dbReference>
<dbReference type="SFLD" id="SFLDS00019">
    <property type="entry name" value="Glutathione_Transferase_(cytos"/>
    <property type="match status" value="1"/>
</dbReference>
<dbReference type="PROSITE" id="PS50404">
    <property type="entry name" value="GST_NTER"/>
    <property type="match status" value="1"/>
</dbReference>
<dbReference type="GO" id="GO:0006749">
    <property type="term" value="P:glutathione metabolic process"/>
    <property type="evidence" value="ECO:0007669"/>
    <property type="project" value="TreeGrafter"/>
</dbReference>
<name>A0A7E4ZW77_PANRE</name>
<evidence type="ECO:0000259" key="6">
    <source>
        <dbReference type="PROSITE" id="PS50404"/>
    </source>
</evidence>
<dbReference type="Pfam" id="PF02798">
    <property type="entry name" value="GST_N"/>
    <property type="match status" value="1"/>
</dbReference>
<dbReference type="FunFam" id="1.20.1050.10:FF:000031">
    <property type="entry name" value="Glutathione S-Transferase"/>
    <property type="match status" value="1"/>
</dbReference>
<protein>
    <recommendedName>
        <fullName evidence="1">glutathione transferase</fullName>
        <ecNumber evidence="1">2.5.1.18</ecNumber>
    </recommendedName>
    <alternativeName>
        <fullName evidence="5">GST class-sigma</fullName>
    </alternativeName>
</protein>
<evidence type="ECO:0000256" key="5">
    <source>
        <dbReference type="ARBA" id="ARBA00078118"/>
    </source>
</evidence>
<dbReference type="PANTHER" id="PTHR11571:SF256">
    <property type="entry name" value="GST C-TERMINAL DOMAIN-CONTAINING PROTEIN-RELATED"/>
    <property type="match status" value="1"/>
</dbReference>
<keyword evidence="8" id="KW-1185">Reference proteome</keyword>
<dbReference type="InterPro" id="IPR010987">
    <property type="entry name" value="Glutathione-S-Trfase_C-like"/>
</dbReference>
<dbReference type="PANTHER" id="PTHR11571">
    <property type="entry name" value="GLUTATHIONE S-TRANSFERASE"/>
    <property type="match status" value="1"/>
</dbReference>
<keyword evidence="2" id="KW-0808">Transferase</keyword>
<feature type="domain" description="GST C-terminal" evidence="7">
    <location>
        <begin position="103"/>
        <end position="228"/>
    </location>
</feature>
<dbReference type="Proteomes" id="UP000492821">
    <property type="component" value="Unassembled WGS sequence"/>
</dbReference>
<dbReference type="InterPro" id="IPR050213">
    <property type="entry name" value="GST_superfamily"/>
</dbReference>
<evidence type="ECO:0000313" key="8">
    <source>
        <dbReference type="Proteomes" id="UP000492821"/>
    </source>
</evidence>